<dbReference type="OrthoDB" id="5215637at2759"/>
<keyword evidence="2" id="KW-1133">Transmembrane helix</keyword>
<keyword evidence="2" id="KW-0472">Membrane</keyword>
<keyword evidence="2" id="KW-0812">Transmembrane</keyword>
<dbReference type="Proteomes" id="UP000799770">
    <property type="component" value="Unassembled WGS sequence"/>
</dbReference>
<keyword evidence="5" id="KW-1185">Reference proteome</keyword>
<feature type="chain" id="PRO_5025373960" description="Mid2 domain-containing protein" evidence="3">
    <location>
        <begin position="20"/>
        <end position="308"/>
    </location>
</feature>
<evidence type="ECO:0008006" key="6">
    <source>
        <dbReference type="Google" id="ProtNLM"/>
    </source>
</evidence>
<proteinExistence type="predicted"/>
<evidence type="ECO:0000313" key="4">
    <source>
        <dbReference type="EMBL" id="KAF2105298.1"/>
    </source>
</evidence>
<name>A0A6A5YGM1_9PLEO</name>
<sequence length="308" mass="32266">MYCLIGLSTVLALSTFSSAKCFFPNGDESPSDTACNPDAIESACCFDGQACLSNGLCVSDPHIETLARLHRGTCTDANWKSGNCPRECLDIDNNGVPVYSCNSTSTDQYCCFDNCQCNSRFDVFSFAGTPDDVYTMTIIGEAFTQTRSSASTTASSSASQSIGTHASITNSRSGSASPASQTSTATSAPTSSTAAATENSSSNSTAIGVGVGVGLGAAILIGAGAFFLYRRKRRGANPYIKEPVEAPAGNYYPPPPAEPVQTKHAYFSGDQANAAHERLELPAQSYDPIELPTYPAHKDASPAQHRAI</sequence>
<evidence type="ECO:0000256" key="1">
    <source>
        <dbReference type="SAM" id="MobiDB-lite"/>
    </source>
</evidence>
<keyword evidence="3" id="KW-0732">Signal</keyword>
<feature type="region of interest" description="Disordered" evidence="1">
    <location>
        <begin position="153"/>
        <end position="203"/>
    </location>
</feature>
<evidence type="ECO:0000256" key="2">
    <source>
        <dbReference type="SAM" id="Phobius"/>
    </source>
</evidence>
<feature type="transmembrane region" description="Helical" evidence="2">
    <location>
        <begin position="206"/>
        <end position="229"/>
    </location>
</feature>
<protein>
    <recommendedName>
        <fullName evidence="6">Mid2 domain-containing protein</fullName>
    </recommendedName>
</protein>
<accession>A0A6A5YGM1</accession>
<dbReference type="EMBL" id="ML977385">
    <property type="protein sequence ID" value="KAF2105298.1"/>
    <property type="molecule type" value="Genomic_DNA"/>
</dbReference>
<gene>
    <name evidence="4" type="ORF">BDV96DRAFT_377230</name>
</gene>
<reference evidence="4" key="1">
    <citation type="journal article" date="2020" name="Stud. Mycol.">
        <title>101 Dothideomycetes genomes: a test case for predicting lifestyles and emergence of pathogens.</title>
        <authorList>
            <person name="Haridas S."/>
            <person name="Albert R."/>
            <person name="Binder M."/>
            <person name="Bloem J."/>
            <person name="Labutti K."/>
            <person name="Salamov A."/>
            <person name="Andreopoulos B."/>
            <person name="Baker S."/>
            <person name="Barry K."/>
            <person name="Bills G."/>
            <person name="Bluhm B."/>
            <person name="Cannon C."/>
            <person name="Castanera R."/>
            <person name="Culley D."/>
            <person name="Daum C."/>
            <person name="Ezra D."/>
            <person name="Gonzalez J."/>
            <person name="Henrissat B."/>
            <person name="Kuo A."/>
            <person name="Liang C."/>
            <person name="Lipzen A."/>
            <person name="Lutzoni F."/>
            <person name="Magnuson J."/>
            <person name="Mondo S."/>
            <person name="Nolan M."/>
            <person name="Ohm R."/>
            <person name="Pangilinan J."/>
            <person name="Park H.-J."/>
            <person name="Ramirez L."/>
            <person name="Alfaro M."/>
            <person name="Sun H."/>
            <person name="Tritt A."/>
            <person name="Yoshinaga Y."/>
            <person name="Zwiers L.-H."/>
            <person name="Turgeon B."/>
            <person name="Goodwin S."/>
            <person name="Spatafora J."/>
            <person name="Crous P."/>
            <person name="Grigoriev I."/>
        </authorList>
    </citation>
    <scope>NUCLEOTIDE SEQUENCE</scope>
    <source>
        <strain evidence="4">CBS 627.86</strain>
    </source>
</reference>
<feature type="signal peptide" evidence="3">
    <location>
        <begin position="1"/>
        <end position="19"/>
    </location>
</feature>
<dbReference type="AlphaFoldDB" id="A0A6A5YGM1"/>
<organism evidence="4 5">
    <name type="scientific">Lophiotrema nucula</name>
    <dbReference type="NCBI Taxonomy" id="690887"/>
    <lineage>
        <taxon>Eukaryota</taxon>
        <taxon>Fungi</taxon>
        <taxon>Dikarya</taxon>
        <taxon>Ascomycota</taxon>
        <taxon>Pezizomycotina</taxon>
        <taxon>Dothideomycetes</taxon>
        <taxon>Pleosporomycetidae</taxon>
        <taxon>Pleosporales</taxon>
        <taxon>Lophiotremataceae</taxon>
        <taxon>Lophiotrema</taxon>
    </lineage>
</organism>
<evidence type="ECO:0000313" key="5">
    <source>
        <dbReference type="Proteomes" id="UP000799770"/>
    </source>
</evidence>
<evidence type="ECO:0000256" key="3">
    <source>
        <dbReference type="SAM" id="SignalP"/>
    </source>
</evidence>